<evidence type="ECO:0000256" key="8">
    <source>
        <dbReference type="SAM" id="MobiDB-lite"/>
    </source>
</evidence>
<keyword evidence="3" id="KW-0237">DNA synthesis</keyword>
<dbReference type="Pfam" id="PF00265">
    <property type="entry name" value="TK"/>
    <property type="match status" value="1"/>
</dbReference>
<keyword evidence="4" id="KW-0808">Transferase</keyword>
<dbReference type="EMBL" id="BFEA01000119">
    <property type="protein sequence ID" value="GBG69691.1"/>
    <property type="molecule type" value="Genomic_DNA"/>
</dbReference>
<evidence type="ECO:0000256" key="1">
    <source>
        <dbReference type="ARBA" id="ARBA00007587"/>
    </source>
</evidence>
<keyword evidence="7" id="KW-0067">ATP-binding</keyword>
<keyword evidence="6" id="KW-0418">Kinase</keyword>
<dbReference type="AlphaFoldDB" id="A0A388KI14"/>
<dbReference type="InterPro" id="IPR001267">
    <property type="entry name" value="Thymidine_kinase"/>
</dbReference>
<dbReference type="GO" id="GO:0005524">
    <property type="term" value="F:ATP binding"/>
    <property type="evidence" value="ECO:0007669"/>
    <property type="project" value="UniProtKB-KW"/>
</dbReference>
<keyword evidence="5" id="KW-0547">Nucleotide-binding</keyword>
<feature type="compositionally biased region" description="Low complexity" evidence="8">
    <location>
        <begin position="26"/>
        <end position="35"/>
    </location>
</feature>
<name>A0A388KI14_CHABU</name>
<evidence type="ECO:0000256" key="4">
    <source>
        <dbReference type="ARBA" id="ARBA00022679"/>
    </source>
</evidence>
<feature type="region of interest" description="Disordered" evidence="8">
    <location>
        <begin position="17"/>
        <end position="49"/>
    </location>
</feature>
<dbReference type="Gramene" id="GBG69691">
    <property type="protein sequence ID" value="GBG69691"/>
    <property type="gene ID" value="CBR_g4521"/>
</dbReference>
<feature type="compositionally biased region" description="Polar residues" evidence="8">
    <location>
        <begin position="112"/>
        <end position="129"/>
    </location>
</feature>
<organism evidence="9 10">
    <name type="scientific">Chara braunii</name>
    <name type="common">Braun's stonewort</name>
    <dbReference type="NCBI Taxonomy" id="69332"/>
    <lineage>
        <taxon>Eukaryota</taxon>
        <taxon>Viridiplantae</taxon>
        <taxon>Streptophyta</taxon>
        <taxon>Charophyceae</taxon>
        <taxon>Charales</taxon>
        <taxon>Characeae</taxon>
        <taxon>Chara</taxon>
    </lineage>
</organism>
<dbReference type="Gene3D" id="3.40.50.300">
    <property type="entry name" value="P-loop containing nucleotide triphosphate hydrolases"/>
    <property type="match status" value="1"/>
</dbReference>
<reference evidence="9 10" key="1">
    <citation type="journal article" date="2018" name="Cell">
        <title>The Chara Genome: Secondary Complexity and Implications for Plant Terrestrialization.</title>
        <authorList>
            <person name="Nishiyama T."/>
            <person name="Sakayama H."/>
            <person name="Vries J.D."/>
            <person name="Buschmann H."/>
            <person name="Saint-Marcoux D."/>
            <person name="Ullrich K.K."/>
            <person name="Haas F.B."/>
            <person name="Vanderstraeten L."/>
            <person name="Becker D."/>
            <person name="Lang D."/>
            <person name="Vosolsobe S."/>
            <person name="Rombauts S."/>
            <person name="Wilhelmsson P.K.I."/>
            <person name="Janitza P."/>
            <person name="Kern R."/>
            <person name="Heyl A."/>
            <person name="Rumpler F."/>
            <person name="Villalobos L.I.A.C."/>
            <person name="Clay J.M."/>
            <person name="Skokan R."/>
            <person name="Toyoda A."/>
            <person name="Suzuki Y."/>
            <person name="Kagoshima H."/>
            <person name="Schijlen E."/>
            <person name="Tajeshwar N."/>
            <person name="Catarino B."/>
            <person name="Hetherington A.J."/>
            <person name="Saltykova A."/>
            <person name="Bonnot C."/>
            <person name="Breuninger H."/>
            <person name="Symeonidi A."/>
            <person name="Radhakrishnan G.V."/>
            <person name="Van Nieuwerburgh F."/>
            <person name="Deforce D."/>
            <person name="Chang C."/>
            <person name="Karol K.G."/>
            <person name="Hedrich R."/>
            <person name="Ulvskov P."/>
            <person name="Glockner G."/>
            <person name="Delwiche C.F."/>
            <person name="Petrasek J."/>
            <person name="Van de Peer Y."/>
            <person name="Friml J."/>
            <person name="Beilby M."/>
            <person name="Dolan L."/>
            <person name="Kohara Y."/>
            <person name="Sugano S."/>
            <person name="Fujiyama A."/>
            <person name="Delaux P.-M."/>
            <person name="Quint M."/>
            <person name="TheiBen G."/>
            <person name="Hagemann M."/>
            <person name="Harholt J."/>
            <person name="Dunand C."/>
            <person name="Zachgo S."/>
            <person name="Langdale J."/>
            <person name="Maumus F."/>
            <person name="Straeten D.V.D."/>
            <person name="Gould S.B."/>
            <person name="Rensing S.A."/>
        </authorList>
    </citation>
    <scope>NUCLEOTIDE SEQUENCE [LARGE SCALE GENOMIC DNA]</scope>
    <source>
        <strain evidence="9 10">S276</strain>
    </source>
</reference>
<dbReference type="OrthoDB" id="439028at2759"/>
<keyword evidence="10" id="KW-1185">Reference proteome</keyword>
<evidence type="ECO:0000313" key="9">
    <source>
        <dbReference type="EMBL" id="GBG69691.1"/>
    </source>
</evidence>
<dbReference type="EC" id="2.7.1.21" evidence="2"/>
<comment type="caution">
    <text evidence="9">The sequence shown here is derived from an EMBL/GenBank/DDBJ whole genome shotgun (WGS) entry which is preliminary data.</text>
</comment>
<evidence type="ECO:0000256" key="7">
    <source>
        <dbReference type="ARBA" id="ARBA00022840"/>
    </source>
</evidence>
<evidence type="ECO:0000256" key="5">
    <source>
        <dbReference type="ARBA" id="ARBA00022741"/>
    </source>
</evidence>
<comment type="similarity">
    <text evidence="1">Belongs to the thymidine kinase family.</text>
</comment>
<proteinExistence type="inferred from homology"/>
<accession>A0A388KI14</accession>
<evidence type="ECO:0000256" key="3">
    <source>
        <dbReference type="ARBA" id="ARBA00022634"/>
    </source>
</evidence>
<dbReference type="Proteomes" id="UP000265515">
    <property type="component" value="Unassembled WGS sequence"/>
</dbReference>
<dbReference type="InterPro" id="IPR027417">
    <property type="entry name" value="P-loop_NTPase"/>
</dbReference>
<evidence type="ECO:0000256" key="6">
    <source>
        <dbReference type="ARBA" id="ARBA00022777"/>
    </source>
</evidence>
<dbReference type="SUPFAM" id="SSF52540">
    <property type="entry name" value="P-loop containing nucleoside triphosphate hydrolases"/>
    <property type="match status" value="1"/>
</dbReference>
<dbReference type="GO" id="GO:0004797">
    <property type="term" value="F:thymidine kinase activity"/>
    <property type="evidence" value="ECO:0007669"/>
    <property type="project" value="UniProtKB-EC"/>
</dbReference>
<dbReference type="GO" id="GO:0071897">
    <property type="term" value="P:DNA biosynthetic process"/>
    <property type="evidence" value="ECO:0007669"/>
    <property type="project" value="UniProtKB-KW"/>
</dbReference>
<protein>
    <recommendedName>
        <fullName evidence="2">thymidine kinase</fullName>
        <ecNumber evidence="2">2.7.1.21</ecNumber>
    </recommendedName>
</protein>
<gene>
    <name evidence="9" type="ORF">CBR_g4521</name>
</gene>
<sequence length="305" mass="32057">MSVTAIAARARLRRCSFSAPSPPSSPSSSSLCTSPTDLAQAMTVTDHPPQLRSVQKVVASSGLENGRAFLDSSSHPPTRSLCSRLAPAGAVDLAAVDQTVSSLQALPLRGPSSATCATTSADGDRQPSSADGDRRPSSCVVAQCDDPINGRKCPMVAPSEEEGWRVKTARSTMDARLDVAPAQPPLLSSSIKQVMRATCPPLGGGNQVGDHFVEEGEYVDQSGDTKYLDRANDFALGNQPIGSIHVIVGPMFAGKTTALLKRMEEEASKGRYGKTRTVHPISYMPSGSCGPRYLPYCVIGGVLAR</sequence>
<feature type="region of interest" description="Disordered" evidence="8">
    <location>
        <begin position="108"/>
        <end position="139"/>
    </location>
</feature>
<evidence type="ECO:0000313" key="10">
    <source>
        <dbReference type="Proteomes" id="UP000265515"/>
    </source>
</evidence>
<evidence type="ECO:0000256" key="2">
    <source>
        <dbReference type="ARBA" id="ARBA00012118"/>
    </source>
</evidence>